<evidence type="ECO:0008006" key="5">
    <source>
        <dbReference type="Google" id="ProtNLM"/>
    </source>
</evidence>
<dbReference type="EMBL" id="JNOC01000015">
    <property type="protein sequence ID" value="KPH56510.1"/>
    <property type="molecule type" value="Genomic_DNA"/>
</dbReference>
<dbReference type="PATRIC" id="fig|35818.11.peg.392"/>
<feature type="compositionally biased region" description="Polar residues" evidence="1">
    <location>
        <begin position="134"/>
        <end position="145"/>
    </location>
</feature>
<sequence length="300" mass="34497">MEEIEKLKVIGAKEISKKTHMALNKIEAILEMAYGNLEDKATTIGLIQILEREYHLDLHQWCQEYEKFWEEHKSNSEKMEANINFKISHETMQENDNKKSIIVVAIVIVLVALGIYLYFNFHNLQDTITEKETISTPKPESTLENSQEEGIIKEEAKSIETNATLEMQENNATQEILEPNVNLDSSASTPINELPAPQAIQEEIKIQKEVEIVPFSQMWVGIIYLDTKEKTSFLINEPLKVDLKRPQTIITGHGMLEIQNNDNTEKYNLAGRMRFFVDEDGNFSSISIEQYNRYNGGLGW</sequence>
<dbReference type="STRING" id="35818.HPU229336_07505"/>
<dbReference type="Proteomes" id="UP000037997">
    <property type="component" value="Unassembled WGS sequence"/>
</dbReference>
<comment type="caution">
    <text evidence="3">The sequence shown here is derived from an EMBL/GenBank/DDBJ whole genome shotgun (WGS) entry which is preliminary data.</text>
</comment>
<dbReference type="AlphaFoldDB" id="A0A0N1EE79"/>
<feature type="region of interest" description="Disordered" evidence="1">
    <location>
        <begin position="132"/>
        <end position="151"/>
    </location>
</feature>
<evidence type="ECO:0000256" key="1">
    <source>
        <dbReference type="SAM" id="MobiDB-lite"/>
    </source>
</evidence>
<name>A0A0N1EE79_9HELI</name>
<keyword evidence="2" id="KW-0812">Transmembrane</keyword>
<keyword evidence="2" id="KW-0472">Membrane</keyword>
<evidence type="ECO:0000256" key="2">
    <source>
        <dbReference type="SAM" id="Phobius"/>
    </source>
</evidence>
<proteinExistence type="predicted"/>
<dbReference type="RefSeq" id="WP_054197581.1">
    <property type="nucleotide sequence ID" value="NZ_JNOC01000015.1"/>
</dbReference>
<evidence type="ECO:0000313" key="3">
    <source>
        <dbReference type="EMBL" id="KPH56510.1"/>
    </source>
</evidence>
<protein>
    <recommendedName>
        <fullName evidence="5">Sialidase A</fullName>
    </recommendedName>
</protein>
<organism evidence="3 4">
    <name type="scientific">Helicobacter pullorum</name>
    <dbReference type="NCBI Taxonomy" id="35818"/>
    <lineage>
        <taxon>Bacteria</taxon>
        <taxon>Pseudomonadati</taxon>
        <taxon>Campylobacterota</taxon>
        <taxon>Epsilonproteobacteria</taxon>
        <taxon>Campylobacterales</taxon>
        <taxon>Helicobacteraceae</taxon>
        <taxon>Helicobacter</taxon>
    </lineage>
</organism>
<evidence type="ECO:0000313" key="4">
    <source>
        <dbReference type="Proteomes" id="UP000037997"/>
    </source>
</evidence>
<feature type="transmembrane region" description="Helical" evidence="2">
    <location>
        <begin position="101"/>
        <end position="119"/>
    </location>
</feature>
<gene>
    <name evidence="3" type="ORF">HPU229334_01995</name>
</gene>
<keyword evidence="2" id="KW-1133">Transmembrane helix</keyword>
<accession>A0A0N1EE79</accession>
<reference evidence="3 4" key="1">
    <citation type="submission" date="2014-06" db="EMBL/GenBank/DDBJ databases">
        <title>Helicobacter pullorum isolates in fresh chicken meat - phenotypic and genotypic features.</title>
        <authorList>
            <person name="Borges V."/>
            <person name="Santos A."/>
            <person name="Correia C.B."/>
            <person name="Saraiva M."/>
            <person name="Menard A."/>
            <person name="Vieira L."/>
            <person name="Sampaio D.A."/>
            <person name="Gomes J.P."/>
            <person name="Oleastro M."/>
        </authorList>
    </citation>
    <scope>NUCLEOTIDE SEQUENCE [LARGE SCALE GENOMIC DNA]</scope>
    <source>
        <strain evidence="3 4">229334/12</strain>
    </source>
</reference>